<proteinExistence type="predicted"/>
<evidence type="ECO:0000313" key="1">
    <source>
        <dbReference type="EMBL" id="SVB80692.1"/>
    </source>
</evidence>
<dbReference type="AlphaFoldDB" id="A0A382H0L1"/>
<accession>A0A382H0L1</accession>
<gene>
    <name evidence="1" type="ORF">METZ01_LOCUS233546</name>
</gene>
<feature type="non-terminal residue" evidence="1">
    <location>
        <position position="254"/>
    </location>
</feature>
<organism evidence="1">
    <name type="scientific">marine metagenome</name>
    <dbReference type="NCBI Taxonomy" id="408172"/>
    <lineage>
        <taxon>unclassified sequences</taxon>
        <taxon>metagenomes</taxon>
        <taxon>ecological metagenomes</taxon>
    </lineage>
</organism>
<protein>
    <submittedName>
        <fullName evidence="1">Uncharacterized protein</fullName>
    </submittedName>
</protein>
<reference evidence="1" key="1">
    <citation type="submission" date="2018-05" db="EMBL/GenBank/DDBJ databases">
        <authorList>
            <person name="Lanie J.A."/>
            <person name="Ng W.-L."/>
            <person name="Kazmierczak K.M."/>
            <person name="Andrzejewski T.M."/>
            <person name="Davidsen T.M."/>
            <person name="Wayne K.J."/>
            <person name="Tettelin H."/>
            <person name="Glass J.I."/>
            <person name="Rusch D."/>
            <person name="Podicherti R."/>
            <person name="Tsui H.-C.T."/>
            <person name="Winkler M.E."/>
        </authorList>
    </citation>
    <scope>NUCLEOTIDE SEQUENCE</scope>
</reference>
<sequence length="254" mass="28598">MTNPIPTQAATSLTVKRFLHPLLSHPRVARTLKYIVYGSLLINTGRYFLDDYLAMQAALPPDASLADYLTQFSTTIDMFAWVGLVFLFEFETYTVPEEKWTTRLAATIRALRAICYIGIAYAAYGYTVEALENFETTQVAGVNNVCQLADQNTSLQINVFAYTDITSKNCANLSSDNKFYRIANEVSVIGESTLNHVQWVQLVDIDNAYVWLVVVFLIEFEVWMQARDRFSSSALNATRIAKTGGYVVLIANMF</sequence>
<name>A0A382H0L1_9ZZZZ</name>
<dbReference type="EMBL" id="UINC01058434">
    <property type="protein sequence ID" value="SVB80692.1"/>
    <property type="molecule type" value="Genomic_DNA"/>
</dbReference>